<comment type="caution">
    <text evidence="2">The sequence shown here is derived from an EMBL/GenBank/DDBJ whole genome shotgun (WGS) entry which is preliminary data.</text>
</comment>
<reference evidence="2" key="2">
    <citation type="submission" date="2020-05" db="EMBL/GenBank/DDBJ databases">
        <authorList>
            <person name="Kim H.-S."/>
            <person name="Proctor R.H."/>
            <person name="Brown D.W."/>
        </authorList>
    </citation>
    <scope>NUCLEOTIDE SEQUENCE</scope>
    <source>
        <strain evidence="2">NRRL 22465</strain>
    </source>
</reference>
<proteinExistence type="predicted"/>
<name>A0A8H4UJU1_9HYPO</name>
<dbReference type="AlphaFoldDB" id="A0A8H4UJU1"/>
<evidence type="ECO:0000313" key="2">
    <source>
        <dbReference type="EMBL" id="KAF4977914.1"/>
    </source>
</evidence>
<gene>
    <name evidence="2" type="ORF">FZEAL_5619</name>
</gene>
<reference evidence="2" key="1">
    <citation type="journal article" date="2020" name="BMC Genomics">
        <title>Correction to: Identification and distribution of gene clusters required for synthesis of sphingolipid metabolism inhibitors in diverse species of the filamentous fungus Fusarium.</title>
        <authorList>
            <person name="Kim H.S."/>
            <person name="Lohmar J.M."/>
            <person name="Busman M."/>
            <person name="Brown D.W."/>
            <person name="Naumann T.A."/>
            <person name="Divon H.H."/>
            <person name="Lysoe E."/>
            <person name="Uhlig S."/>
            <person name="Proctor R.H."/>
        </authorList>
    </citation>
    <scope>NUCLEOTIDE SEQUENCE</scope>
    <source>
        <strain evidence="2">NRRL 22465</strain>
    </source>
</reference>
<keyword evidence="3" id="KW-1185">Reference proteome</keyword>
<protein>
    <recommendedName>
        <fullName evidence="1">2EXR domain-containing protein</fullName>
    </recommendedName>
</protein>
<feature type="domain" description="2EXR" evidence="1">
    <location>
        <begin position="10"/>
        <end position="98"/>
    </location>
</feature>
<accession>A0A8H4UJU1</accession>
<evidence type="ECO:0000313" key="3">
    <source>
        <dbReference type="Proteomes" id="UP000635477"/>
    </source>
</evidence>
<organism evidence="2 3">
    <name type="scientific">Fusarium zealandicum</name>
    <dbReference type="NCBI Taxonomy" id="1053134"/>
    <lineage>
        <taxon>Eukaryota</taxon>
        <taxon>Fungi</taxon>
        <taxon>Dikarya</taxon>
        <taxon>Ascomycota</taxon>
        <taxon>Pezizomycotina</taxon>
        <taxon>Sordariomycetes</taxon>
        <taxon>Hypocreomycetidae</taxon>
        <taxon>Hypocreales</taxon>
        <taxon>Nectriaceae</taxon>
        <taxon>Fusarium</taxon>
        <taxon>Fusarium staphyleae species complex</taxon>
    </lineage>
</organism>
<dbReference type="EMBL" id="JABEYC010000411">
    <property type="protein sequence ID" value="KAF4977914.1"/>
    <property type="molecule type" value="Genomic_DNA"/>
</dbReference>
<dbReference type="Pfam" id="PF20150">
    <property type="entry name" value="2EXR"/>
    <property type="match status" value="1"/>
</dbReference>
<dbReference type="Proteomes" id="UP000635477">
    <property type="component" value="Unassembled WGS sequence"/>
</dbReference>
<dbReference type="InterPro" id="IPR045518">
    <property type="entry name" value="2EXR"/>
</dbReference>
<evidence type="ECO:0000259" key="1">
    <source>
        <dbReference type="Pfam" id="PF20150"/>
    </source>
</evidence>
<dbReference type="OrthoDB" id="5022951at2759"/>
<sequence length="326" mass="38103">MPRQKKLVSFPQFPRLPLELQDEIWTHALRLDAPGVYFVDIILPRNTAEGTAHPANFNIVLQKTNYVSQEKPTKAKPVFPARQALGRACRRSRWVVSLSLRRWKPNISYLLNRQQHQPPAASPPTNVENFHRVKQLFREFMAHKVDASNDLVVLSQPCTMLGRFDSNPNWGPVTGIQRLAIYWADPVFQWLPVDRRQLVLPSLARLFPDVRVLYILISPENTRPRCYRAWLHPKHTLEKYLEDRKETQHVKSTQTFQCKNRIYQEVSARVLANLGHVERLLLHFDLERTILKEQAEEATQGEQPKPELIIRIMSWRHAPGIRGRFE</sequence>